<evidence type="ECO:0000313" key="3">
    <source>
        <dbReference type="Proteomes" id="UP000784294"/>
    </source>
</evidence>
<sequence length="130" mass="13364">MSHGRRAVTAIAAGAAIVASAPGASKTQWPGASSELQGGLTTAALASRLCPGARVKNDAASAQIELGLAQPEHRTDGQAEGSSPGRRSLIDGPTDTTRTTRHYQGPSITADTASRQTHSARTDCDLNWSN</sequence>
<name>A0A448WID0_9PLAT</name>
<proteinExistence type="predicted"/>
<reference evidence="2" key="1">
    <citation type="submission" date="2018-11" db="EMBL/GenBank/DDBJ databases">
        <authorList>
            <consortium name="Pathogen Informatics"/>
        </authorList>
    </citation>
    <scope>NUCLEOTIDE SEQUENCE</scope>
</reference>
<protein>
    <submittedName>
        <fullName evidence="2">Uncharacterized protein</fullName>
    </submittedName>
</protein>
<keyword evidence="3" id="KW-1185">Reference proteome</keyword>
<dbReference type="Proteomes" id="UP000784294">
    <property type="component" value="Unassembled WGS sequence"/>
</dbReference>
<comment type="caution">
    <text evidence="2">The sequence shown here is derived from an EMBL/GenBank/DDBJ whole genome shotgun (WGS) entry which is preliminary data.</text>
</comment>
<evidence type="ECO:0000313" key="2">
    <source>
        <dbReference type="EMBL" id="VEL12445.1"/>
    </source>
</evidence>
<organism evidence="2 3">
    <name type="scientific">Protopolystoma xenopodis</name>
    <dbReference type="NCBI Taxonomy" id="117903"/>
    <lineage>
        <taxon>Eukaryota</taxon>
        <taxon>Metazoa</taxon>
        <taxon>Spiralia</taxon>
        <taxon>Lophotrochozoa</taxon>
        <taxon>Platyhelminthes</taxon>
        <taxon>Monogenea</taxon>
        <taxon>Polyopisthocotylea</taxon>
        <taxon>Polystomatidea</taxon>
        <taxon>Polystomatidae</taxon>
        <taxon>Protopolystoma</taxon>
    </lineage>
</organism>
<feature type="compositionally biased region" description="Polar residues" evidence="1">
    <location>
        <begin position="106"/>
        <end position="119"/>
    </location>
</feature>
<feature type="region of interest" description="Disordered" evidence="1">
    <location>
        <begin position="67"/>
        <end position="130"/>
    </location>
</feature>
<accession>A0A448WID0</accession>
<dbReference type="EMBL" id="CAAALY010014782">
    <property type="protein sequence ID" value="VEL12445.1"/>
    <property type="molecule type" value="Genomic_DNA"/>
</dbReference>
<dbReference type="AlphaFoldDB" id="A0A448WID0"/>
<gene>
    <name evidence="2" type="ORF">PXEA_LOCUS5885</name>
</gene>
<evidence type="ECO:0000256" key="1">
    <source>
        <dbReference type="SAM" id="MobiDB-lite"/>
    </source>
</evidence>